<dbReference type="Gene3D" id="1.10.10.410">
    <property type="match status" value="1"/>
</dbReference>
<evidence type="ECO:0000259" key="9">
    <source>
        <dbReference type="SMART" id="SM00852"/>
    </source>
</evidence>
<dbReference type="GO" id="GO:0032543">
    <property type="term" value="P:mitochondrial translation"/>
    <property type="evidence" value="ECO:0007669"/>
    <property type="project" value="UniProtKB-UniRule"/>
</dbReference>
<gene>
    <name evidence="10" type="ORF">CPELLU_LOCUS8309</name>
</gene>
<dbReference type="InterPro" id="IPR036425">
    <property type="entry name" value="MoaB/Mog-like_dom_sf"/>
</dbReference>
<protein>
    <recommendedName>
        <fullName evidence="7">Glutamyl-tRNA(Gln) amidotransferase subunit B, mitochondrial</fullName>
        <shortName evidence="7">Glu-AdT subunit B</shortName>
        <ecNumber evidence="7">6.3.5.-</ecNumber>
    </recommendedName>
</protein>
<dbReference type="GO" id="GO:0070681">
    <property type="term" value="P:glutaminyl-tRNAGln biosynthesis via transamidation"/>
    <property type="evidence" value="ECO:0007669"/>
    <property type="project" value="UniProtKB-UniRule"/>
</dbReference>
<comment type="function">
    <text evidence="7">Allows the formation of correctly charged Gln-tRNA(Gln) through the transamidation of misacylated Glu-tRNA(Gln) in the mitochondria. The reaction takes place in the presence of glutamine and ATP through an activated gamma-phospho-Glu-tRNA(Gln).</text>
</comment>
<keyword evidence="7" id="KW-0496">Mitochondrion</keyword>
<evidence type="ECO:0000256" key="6">
    <source>
        <dbReference type="ARBA" id="ARBA00047913"/>
    </source>
</evidence>
<comment type="similarity">
    <text evidence="1 7">Belongs to the GatB/GatE family. GatB subfamily.</text>
</comment>
<keyword evidence="4 7" id="KW-0067">ATP-binding</keyword>
<evidence type="ECO:0000256" key="3">
    <source>
        <dbReference type="ARBA" id="ARBA00022741"/>
    </source>
</evidence>
<dbReference type="SMART" id="SM00852">
    <property type="entry name" value="MoCF_biosynth"/>
    <property type="match status" value="1"/>
</dbReference>
<dbReference type="Pfam" id="PF02637">
    <property type="entry name" value="GatB_Yqey"/>
    <property type="match status" value="1"/>
</dbReference>
<comment type="subunit">
    <text evidence="7">Subunit of the heterotrimeric GatCAB amidotransferase (AdT) complex, composed of A, B and C subunits.</text>
</comment>
<sequence length="816" mass="92487">MSMIIKTFFATYIKKKCNERFISQIKRHVTLYQYSTQIKSERPIFYKSNKWEAIIGLEIHAQLNSKTKLFSLIDAAFPGTLPRLNAKCIELAVMASLALSGNVQLVSSFDRKQYFYPDLPSGYQITQHYAPISLGGKVFLNHLDGLEYDAVVRVKQIQLEQDTGKSIHDIIPGMTLIDLNRAGTGLIEIVTEPDIRTSKEAGLTVRKLQSILRAIGSSDGNMEEGSLRCDVNVSVHEHGTPYGTRCEIKNLNSIKFLMTAIDAEIERQINELENGNNIEQETRGFDVSKNQTFRLRTKETATDYRYMPEPDLPPLILNKDYISRILNDLPELPDELKTRIMKQYCIPLHDAIVLMNEIGGVKYFEEAVKNRNSQHVSNWIIHELFGLLHAKNIKFSQNPVSALQLGSVVDCVDNGDITGKVGKKILEKMIAGDSRLASAIIQEEGLRQLNDISELKKICQEVILQNPEQLISLREGKQAVFSWFVGQYIDMREQLKVHHKMAEPEKSTVLPITPVSELQHKPFPKTAACLVIGDEILNGKTADTNSGFFAKYCFNLGIDLKRIEVIPDEEEVMAFFLFPYSVRRLSSNFDFVVTSGGIGSTHDDITYSSIAHAFNLPLNYHQPTMDRMAEFVKNTPQMKVFRNETKKAIEARKRMVLFPQPSLVIYPDEKLWVPIVIVNNNVHILPGIPSLFRGLLSGYRKYLNGGETFVRRFIKTYQPESFIAPVLTEFQEKLKDFGIKIGSYPKLTKDKTWVVVVSLLARETSPQVVEKIEQAAKEIAEKIGGLIIIEDSESEIIEDSESEITEFEKLNKNSKL</sequence>
<feature type="domain" description="Asn/Gln amidotransferase" evidence="8">
    <location>
        <begin position="362"/>
        <end position="495"/>
    </location>
</feature>
<dbReference type="EMBL" id="CAJVQA010005869">
    <property type="protein sequence ID" value="CAG8629395.1"/>
    <property type="molecule type" value="Genomic_DNA"/>
</dbReference>
<dbReference type="GO" id="GO:0005524">
    <property type="term" value="F:ATP binding"/>
    <property type="evidence" value="ECO:0007669"/>
    <property type="project" value="UniProtKB-KW"/>
</dbReference>
<keyword evidence="5 7" id="KW-0648">Protein biosynthesis</keyword>
<dbReference type="InterPro" id="IPR056596">
    <property type="entry name" value="FLAD1_M"/>
</dbReference>
<dbReference type="GO" id="GO:0030956">
    <property type="term" value="C:glutamyl-tRNA(Gln) amidotransferase complex"/>
    <property type="evidence" value="ECO:0007669"/>
    <property type="project" value="UniProtKB-UniRule"/>
</dbReference>
<dbReference type="InterPro" id="IPR023168">
    <property type="entry name" value="GatB_Yqey_C_2"/>
</dbReference>
<dbReference type="SUPFAM" id="SSF55931">
    <property type="entry name" value="Glutamine synthetase/guanido kinase"/>
    <property type="match status" value="1"/>
</dbReference>
<dbReference type="Pfam" id="PF02934">
    <property type="entry name" value="GatB_N"/>
    <property type="match status" value="1"/>
</dbReference>
<dbReference type="GO" id="GO:0005739">
    <property type="term" value="C:mitochondrion"/>
    <property type="evidence" value="ECO:0007669"/>
    <property type="project" value="UniProtKB-SubCell"/>
</dbReference>
<comment type="subcellular location">
    <subcellularLocation>
        <location evidence="7">Mitochondrion</location>
    </subcellularLocation>
</comment>
<dbReference type="PROSITE" id="PS01234">
    <property type="entry name" value="GATB"/>
    <property type="match status" value="1"/>
</dbReference>
<dbReference type="NCBIfam" id="NF004014">
    <property type="entry name" value="PRK05477.1-4"/>
    <property type="match status" value="1"/>
</dbReference>
<reference evidence="10" key="1">
    <citation type="submission" date="2021-06" db="EMBL/GenBank/DDBJ databases">
        <authorList>
            <person name="Kallberg Y."/>
            <person name="Tangrot J."/>
            <person name="Rosling A."/>
        </authorList>
    </citation>
    <scope>NUCLEOTIDE SEQUENCE</scope>
    <source>
        <strain evidence="10">FL966</strain>
    </source>
</reference>
<proteinExistence type="inferred from homology"/>
<dbReference type="Pfam" id="PF00994">
    <property type="entry name" value="MoCF_biosynth"/>
    <property type="match status" value="1"/>
</dbReference>
<dbReference type="OrthoDB" id="1722066at2759"/>
<dbReference type="SUPFAM" id="SSF89095">
    <property type="entry name" value="GatB/YqeY motif"/>
    <property type="match status" value="1"/>
</dbReference>
<dbReference type="InterPro" id="IPR017958">
    <property type="entry name" value="Gln-tRNA_amidoTrfase_suB_CS"/>
</dbReference>
<evidence type="ECO:0000259" key="8">
    <source>
        <dbReference type="SMART" id="SM00845"/>
    </source>
</evidence>
<organism evidence="10 11">
    <name type="scientific">Cetraspora pellucida</name>
    <dbReference type="NCBI Taxonomy" id="1433469"/>
    <lineage>
        <taxon>Eukaryota</taxon>
        <taxon>Fungi</taxon>
        <taxon>Fungi incertae sedis</taxon>
        <taxon>Mucoromycota</taxon>
        <taxon>Glomeromycotina</taxon>
        <taxon>Glomeromycetes</taxon>
        <taxon>Diversisporales</taxon>
        <taxon>Gigasporaceae</taxon>
        <taxon>Cetraspora</taxon>
    </lineage>
</organism>
<dbReference type="CDD" id="cd00885">
    <property type="entry name" value="cinA"/>
    <property type="match status" value="1"/>
</dbReference>
<name>A0A9N9GW22_9GLOM</name>
<dbReference type="NCBIfam" id="TIGR00133">
    <property type="entry name" value="gatB"/>
    <property type="match status" value="1"/>
</dbReference>
<dbReference type="InterPro" id="IPR003789">
    <property type="entry name" value="Asn/Gln_tRNA_amidoTrase-B-like"/>
</dbReference>
<dbReference type="NCBIfam" id="NF004012">
    <property type="entry name" value="PRK05477.1-2"/>
    <property type="match status" value="1"/>
</dbReference>
<evidence type="ECO:0000256" key="7">
    <source>
        <dbReference type="HAMAP-Rule" id="MF_03147"/>
    </source>
</evidence>
<evidence type="ECO:0000256" key="4">
    <source>
        <dbReference type="ARBA" id="ARBA00022840"/>
    </source>
</evidence>
<dbReference type="InterPro" id="IPR014746">
    <property type="entry name" value="Gln_synth/guanido_kin_cat_dom"/>
</dbReference>
<comment type="catalytic activity">
    <reaction evidence="6 7">
        <text>L-glutamyl-tRNA(Gln) + L-glutamine + ATP + H2O = L-glutaminyl-tRNA(Gln) + L-glutamate + ADP + phosphate + H(+)</text>
        <dbReference type="Rhea" id="RHEA:17521"/>
        <dbReference type="Rhea" id="RHEA-COMP:9681"/>
        <dbReference type="Rhea" id="RHEA-COMP:9684"/>
        <dbReference type="ChEBI" id="CHEBI:15377"/>
        <dbReference type="ChEBI" id="CHEBI:15378"/>
        <dbReference type="ChEBI" id="CHEBI:29985"/>
        <dbReference type="ChEBI" id="CHEBI:30616"/>
        <dbReference type="ChEBI" id="CHEBI:43474"/>
        <dbReference type="ChEBI" id="CHEBI:58359"/>
        <dbReference type="ChEBI" id="CHEBI:78520"/>
        <dbReference type="ChEBI" id="CHEBI:78521"/>
        <dbReference type="ChEBI" id="CHEBI:456216"/>
    </reaction>
</comment>
<dbReference type="SUPFAM" id="SSF53218">
    <property type="entry name" value="Molybdenum cofactor biosynthesis proteins"/>
    <property type="match status" value="1"/>
</dbReference>
<evidence type="ECO:0000313" key="11">
    <source>
        <dbReference type="Proteomes" id="UP000789759"/>
    </source>
</evidence>
<dbReference type="InterPro" id="IPR001453">
    <property type="entry name" value="MoaB/Mog_dom"/>
</dbReference>
<dbReference type="Gene3D" id="3.40.980.10">
    <property type="entry name" value="MoaB/Mog-like domain"/>
    <property type="match status" value="1"/>
</dbReference>
<dbReference type="GO" id="GO:0050567">
    <property type="term" value="F:glutaminyl-tRNA synthase (glutamine-hydrolyzing) activity"/>
    <property type="evidence" value="ECO:0007669"/>
    <property type="project" value="UniProtKB-UniRule"/>
</dbReference>
<dbReference type="InterPro" id="IPR018027">
    <property type="entry name" value="Asn/Gln_amidotransferase"/>
</dbReference>
<evidence type="ECO:0000256" key="1">
    <source>
        <dbReference type="ARBA" id="ARBA00005306"/>
    </source>
</evidence>
<accession>A0A9N9GW22</accession>
<feature type="domain" description="MoaB/Mog" evidence="9">
    <location>
        <begin position="528"/>
        <end position="716"/>
    </location>
</feature>
<dbReference type="HAMAP" id="MF_00121">
    <property type="entry name" value="GatB"/>
    <property type="match status" value="1"/>
</dbReference>
<dbReference type="Pfam" id="PF24102">
    <property type="entry name" value="FLAD1_M"/>
    <property type="match status" value="1"/>
</dbReference>
<evidence type="ECO:0000313" key="10">
    <source>
        <dbReference type="EMBL" id="CAG8629395.1"/>
    </source>
</evidence>
<dbReference type="SMART" id="SM00845">
    <property type="entry name" value="GatB_Yqey"/>
    <property type="match status" value="1"/>
</dbReference>
<dbReference type="InterPro" id="IPR006075">
    <property type="entry name" value="Asn/Gln-tRNA_Trfase_suB/E_cat"/>
</dbReference>
<dbReference type="InterPro" id="IPR017959">
    <property type="entry name" value="Asn/Gln-tRNA_amidoTrfase_suB/E"/>
</dbReference>
<keyword evidence="2 7" id="KW-0436">Ligase</keyword>
<comment type="caution">
    <text evidence="10">The sequence shown here is derived from an EMBL/GenBank/DDBJ whole genome shotgun (WGS) entry which is preliminary data.</text>
</comment>
<dbReference type="PANTHER" id="PTHR11659">
    <property type="entry name" value="GLUTAMYL-TRNA GLN AMIDOTRANSFERASE SUBUNIT B MITOCHONDRIAL AND PROKARYOTIC PET112-RELATED"/>
    <property type="match status" value="1"/>
</dbReference>
<dbReference type="EC" id="6.3.5.-" evidence="7"/>
<evidence type="ECO:0000256" key="5">
    <source>
        <dbReference type="ARBA" id="ARBA00022917"/>
    </source>
</evidence>
<dbReference type="PANTHER" id="PTHR11659:SF0">
    <property type="entry name" value="GLUTAMYL-TRNA(GLN) AMIDOTRANSFERASE SUBUNIT B, MITOCHONDRIAL"/>
    <property type="match status" value="1"/>
</dbReference>
<keyword evidence="3 7" id="KW-0547">Nucleotide-binding</keyword>
<dbReference type="InterPro" id="IPR004413">
    <property type="entry name" value="GatB"/>
</dbReference>
<keyword evidence="11" id="KW-1185">Reference proteome</keyword>
<dbReference type="AlphaFoldDB" id="A0A9N9GW22"/>
<dbReference type="Proteomes" id="UP000789759">
    <property type="component" value="Unassembled WGS sequence"/>
</dbReference>
<evidence type="ECO:0000256" key="2">
    <source>
        <dbReference type="ARBA" id="ARBA00022598"/>
    </source>
</evidence>